<comment type="caution">
    <text evidence="2">The sequence shown here is derived from an EMBL/GenBank/DDBJ whole genome shotgun (WGS) entry which is preliminary data.</text>
</comment>
<dbReference type="EMBL" id="JARGYC010000060">
    <property type="protein sequence ID" value="MDF0602748.1"/>
    <property type="molecule type" value="Genomic_DNA"/>
</dbReference>
<name>A0AAE3NR52_9RHOB</name>
<protein>
    <submittedName>
        <fullName evidence="2">Uncharacterized protein</fullName>
    </submittedName>
</protein>
<sequence length="74" mass="7985">MSETVADFVPKRLDEWGVRRIHGSPGDGSGARTDPNVPTLPPHVTMERAKSHATAVPTGDPDTRGILWHTGTRS</sequence>
<dbReference type="Proteomes" id="UP001220964">
    <property type="component" value="Unassembled WGS sequence"/>
</dbReference>
<dbReference type="RefSeq" id="WP_275568874.1">
    <property type="nucleotide sequence ID" value="NZ_JARGYC010000060.1"/>
</dbReference>
<gene>
    <name evidence="2" type="ORF">P1J78_18565</name>
</gene>
<accession>A0AAE3NR52</accession>
<feature type="region of interest" description="Disordered" evidence="1">
    <location>
        <begin position="19"/>
        <end position="74"/>
    </location>
</feature>
<keyword evidence="3" id="KW-1185">Reference proteome</keyword>
<evidence type="ECO:0000313" key="3">
    <source>
        <dbReference type="Proteomes" id="UP001220964"/>
    </source>
</evidence>
<evidence type="ECO:0000313" key="2">
    <source>
        <dbReference type="EMBL" id="MDF0602748.1"/>
    </source>
</evidence>
<reference evidence="2" key="1">
    <citation type="submission" date="2023-03" db="EMBL/GenBank/DDBJ databases">
        <title>Multiphase analysis and comparison of six strains from genera Psychromarinibacter, Lutimaribacter, and Maritimibacter, including a novel species: Psychromarinibacter sediminicola sp. nov.</title>
        <authorList>
            <person name="Wang Y.-H."/>
            <person name="Ye M.-Q."/>
            <person name="Du Z.-J."/>
        </authorList>
    </citation>
    <scope>NUCLEOTIDE SEQUENCE</scope>
    <source>
        <strain evidence="2">C21-152</strain>
    </source>
</reference>
<organism evidence="2 3">
    <name type="scientific">Psychromarinibacter sediminicola</name>
    <dbReference type="NCBI Taxonomy" id="3033385"/>
    <lineage>
        <taxon>Bacteria</taxon>
        <taxon>Pseudomonadati</taxon>
        <taxon>Pseudomonadota</taxon>
        <taxon>Alphaproteobacteria</taxon>
        <taxon>Rhodobacterales</taxon>
        <taxon>Paracoccaceae</taxon>
        <taxon>Psychromarinibacter</taxon>
    </lineage>
</organism>
<evidence type="ECO:0000256" key="1">
    <source>
        <dbReference type="SAM" id="MobiDB-lite"/>
    </source>
</evidence>
<proteinExistence type="predicted"/>
<dbReference type="AlphaFoldDB" id="A0AAE3NR52"/>